<gene>
    <name evidence="2" type="ORF">A3G03_00510</name>
</gene>
<dbReference type="Proteomes" id="UP000176355">
    <property type="component" value="Unassembled WGS sequence"/>
</dbReference>
<organism evidence="2 3">
    <name type="scientific">Candidatus Taylorbacteria bacterium RIFCSPLOWO2_12_FULL_44_15c</name>
    <dbReference type="NCBI Taxonomy" id="1802333"/>
    <lineage>
        <taxon>Bacteria</taxon>
        <taxon>Candidatus Tayloriibacteriota</taxon>
    </lineage>
</organism>
<name>A0A1G2P6Q1_9BACT</name>
<evidence type="ECO:0000256" key="1">
    <source>
        <dbReference type="SAM" id="MobiDB-lite"/>
    </source>
</evidence>
<dbReference type="STRING" id="1802333.A3G03_00510"/>
<sequence>MLKIPKNSYFEPFLARKFLEQDGEEASGQGAPSSGFSKSRGRGERAERKGKIPRWGIFPVLRKKISEQKQIVVK</sequence>
<dbReference type="AlphaFoldDB" id="A0A1G2P6Q1"/>
<evidence type="ECO:0000313" key="3">
    <source>
        <dbReference type="Proteomes" id="UP000176355"/>
    </source>
</evidence>
<feature type="compositionally biased region" description="Basic and acidic residues" evidence="1">
    <location>
        <begin position="41"/>
        <end position="50"/>
    </location>
</feature>
<reference evidence="2 3" key="1">
    <citation type="journal article" date="2016" name="Nat. Commun.">
        <title>Thousands of microbial genomes shed light on interconnected biogeochemical processes in an aquifer system.</title>
        <authorList>
            <person name="Anantharaman K."/>
            <person name="Brown C.T."/>
            <person name="Hug L.A."/>
            <person name="Sharon I."/>
            <person name="Castelle C.J."/>
            <person name="Probst A.J."/>
            <person name="Thomas B.C."/>
            <person name="Singh A."/>
            <person name="Wilkins M.J."/>
            <person name="Karaoz U."/>
            <person name="Brodie E.L."/>
            <person name="Williams K.H."/>
            <person name="Hubbard S.S."/>
            <person name="Banfield J.F."/>
        </authorList>
    </citation>
    <scope>NUCLEOTIDE SEQUENCE [LARGE SCALE GENOMIC DNA]</scope>
</reference>
<comment type="caution">
    <text evidence="2">The sequence shown here is derived from an EMBL/GenBank/DDBJ whole genome shotgun (WGS) entry which is preliminary data.</text>
</comment>
<accession>A0A1G2P6Q1</accession>
<feature type="region of interest" description="Disordered" evidence="1">
    <location>
        <begin position="21"/>
        <end position="50"/>
    </location>
</feature>
<dbReference type="EMBL" id="MHSL01000011">
    <property type="protein sequence ID" value="OHA44026.1"/>
    <property type="molecule type" value="Genomic_DNA"/>
</dbReference>
<protein>
    <submittedName>
        <fullName evidence="2">Uncharacterized protein</fullName>
    </submittedName>
</protein>
<proteinExistence type="predicted"/>
<evidence type="ECO:0000313" key="2">
    <source>
        <dbReference type="EMBL" id="OHA44026.1"/>
    </source>
</evidence>